<evidence type="ECO:0000256" key="1">
    <source>
        <dbReference type="ARBA" id="ARBA00004123"/>
    </source>
</evidence>
<dbReference type="PANTHER" id="PTHR15818:SF2">
    <property type="entry name" value="G-PATCH DOMAIN AND KOW MOTIFS-CONTAINING PROTEIN"/>
    <property type="match status" value="1"/>
</dbReference>
<dbReference type="OrthoDB" id="3998226at2759"/>
<organism evidence="7 8">
    <name type="scientific">Pichia membranifaciens</name>
    <dbReference type="NCBI Taxonomy" id="4926"/>
    <lineage>
        <taxon>Eukaryota</taxon>
        <taxon>Fungi</taxon>
        <taxon>Dikarya</taxon>
        <taxon>Ascomycota</taxon>
        <taxon>Saccharomycotina</taxon>
        <taxon>Pichiomycetes</taxon>
        <taxon>Pichiales</taxon>
        <taxon>Pichiaceae</taxon>
        <taxon>Pichia</taxon>
    </lineage>
</organism>
<evidence type="ECO:0000256" key="2">
    <source>
        <dbReference type="ARBA" id="ARBA00008576"/>
    </source>
</evidence>
<evidence type="ECO:0000313" key="7">
    <source>
        <dbReference type="EMBL" id="GAV29195.1"/>
    </source>
</evidence>
<sequence length="212" mass="23290">MKKFSLKKKTVPEGRVEKKIGGFSLKSKNASKDNKQEGGKKGLGFGDDEEGDGDKTSKNSVVELTSVEDVIATEDPDKPLSILAKQDEREKKEIAEKEEELAKEHGLLGFGLNEPTRHSEDVTEPPNTPSTTSTDALFAELSHIGGEEPTDESYSKVPVSKFGLAMLRGMGWNEEMEKERRRESRKTQAKSQPVRRRAPLAGLGANVHTAGR</sequence>
<proteinExistence type="inferred from homology"/>
<dbReference type="InterPro" id="IPR045166">
    <property type="entry name" value="Spp2-like"/>
</dbReference>
<keyword evidence="4" id="KW-0747">Spliceosome</keyword>
<keyword evidence="4" id="KW-0508">mRNA splicing</keyword>
<comment type="function">
    <text evidence="4">Involved in spliceosome maturation and the first step of pre-mRNA splicing.</text>
</comment>
<accession>A0A1Q2YI51</accession>
<evidence type="ECO:0000256" key="3">
    <source>
        <dbReference type="ARBA" id="ARBA00023242"/>
    </source>
</evidence>
<evidence type="ECO:0000313" key="8">
    <source>
        <dbReference type="Proteomes" id="UP000186136"/>
    </source>
</evidence>
<dbReference type="Proteomes" id="UP000186136">
    <property type="component" value="Unassembled WGS sequence"/>
</dbReference>
<evidence type="ECO:0000256" key="4">
    <source>
        <dbReference type="RuleBase" id="RU369096"/>
    </source>
</evidence>
<feature type="domain" description="Spp2/MOS2 G-patch" evidence="6">
    <location>
        <begin position="147"/>
        <end position="207"/>
    </location>
</feature>
<feature type="region of interest" description="Disordered" evidence="5">
    <location>
        <begin position="173"/>
        <end position="212"/>
    </location>
</feature>
<feature type="compositionally biased region" description="Basic residues" evidence="5">
    <location>
        <begin position="187"/>
        <end position="198"/>
    </location>
</feature>
<protein>
    <recommendedName>
        <fullName evidence="4">Pre-mRNA-splicing factor</fullName>
    </recommendedName>
</protein>
<comment type="caution">
    <text evidence="7">The sequence shown here is derived from an EMBL/GenBank/DDBJ whole genome shotgun (WGS) entry which is preliminary data.</text>
</comment>
<gene>
    <name evidence="7" type="ORF">PMKS-002677</name>
</gene>
<dbReference type="PANTHER" id="PTHR15818">
    <property type="entry name" value="G PATCH AND KOW-CONTAINING"/>
    <property type="match status" value="1"/>
</dbReference>
<dbReference type="EMBL" id="BDGI01000105">
    <property type="protein sequence ID" value="GAV29195.1"/>
    <property type="molecule type" value="Genomic_DNA"/>
</dbReference>
<comment type="similarity">
    <text evidence="2 4">Belongs to the SPP2 family.</text>
</comment>
<dbReference type="GO" id="GO:0000398">
    <property type="term" value="P:mRNA splicing, via spliceosome"/>
    <property type="evidence" value="ECO:0007669"/>
    <property type="project" value="UniProtKB-UniRule"/>
</dbReference>
<feature type="compositionally biased region" description="Basic and acidic residues" evidence="5">
    <location>
        <begin position="85"/>
        <end position="106"/>
    </location>
</feature>
<comment type="subcellular location">
    <subcellularLocation>
        <location evidence="1 4">Nucleus</location>
    </subcellularLocation>
</comment>
<reference evidence="7 8" key="1">
    <citation type="submission" date="2016-08" db="EMBL/GenBank/DDBJ databases">
        <title>Whole genome shotgun sequence of Pichia membranifaciens KS47-1.</title>
        <authorList>
            <person name="Konishi M."/>
            <person name="Ishida M."/>
            <person name="Arakawa T."/>
            <person name="Kato Y."/>
            <person name="Horiuchi J."/>
        </authorList>
    </citation>
    <scope>NUCLEOTIDE SEQUENCE [LARGE SCALE GENOMIC DNA]</scope>
    <source>
        <strain evidence="7 8">KS47-1</strain>
    </source>
</reference>
<keyword evidence="3 4" id="KW-0539">Nucleus</keyword>
<dbReference type="InterPro" id="IPR026822">
    <property type="entry name" value="Spp2/MOS2_G-patch"/>
</dbReference>
<feature type="compositionally biased region" description="Basic and acidic residues" evidence="5">
    <location>
        <begin position="175"/>
        <end position="186"/>
    </location>
</feature>
<dbReference type="GO" id="GO:0005681">
    <property type="term" value="C:spliceosomal complex"/>
    <property type="evidence" value="ECO:0007669"/>
    <property type="project" value="UniProtKB-UniRule"/>
</dbReference>
<dbReference type="AlphaFoldDB" id="A0A1Q2YI51"/>
<feature type="region of interest" description="Disordered" evidence="5">
    <location>
        <begin position="17"/>
        <end position="133"/>
    </location>
</feature>
<evidence type="ECO:0000259" key="6">
    <source>
        <dbReference type="Pfam" id="PF12656"/>
    </source>
</evidence>
<dbReference type="Pfam" id="PF12656">
    <property type="entry name" value="G-patch_2"/>
    <property type="match status" value="1"/>
</dbReference>
<keyword evidence="4" id="KW-0507">mRNA processing</keyword>
<keyword evidence="8" id="KW-1185">Reference proteome</keyword>
<feature type="compositionally biased region" description="Basic and acidic residues" evidence="5">
    <location>
        <begin position="30"/>
        <end position="40"/>
    </location>
</feature>
<evidence type="ECO:0000256" key="5">
    <source>
        <dbReference type="SAM" id="MobiDB-lite"/>
    </source>
</evidence>
<name>A0A1Q2YI51_9ASCO</name>